<evidence type="ECO:0000313" key="5">
    <source>
        <dbReference type="EMBL" id="AIJ26209.1"/>
    </source>
</evidence>
<dbReference type="InterPro" id="IPR050313">
    <property type="entry name" value="Carb_Metab_HTH_regulators"/>
</dbReference>
<dbReference type="SUPFAM" id="SSF100950">
    <property type="entry name" value="NagB/RpiA/CoA transferase-like"/>
    <property type="match status" value="1"/>
</dbReference>
<dbReference type="eggNOG" id="COG1349">
    <property type="taxonomic scope" value="Bacteria"/>
</dbReference>
<dbReference type="AlphaFoldDB" id="A0A076MYG3"/>
<dbReference type="SMART" id="SM01134">
    <property type="entry name" value="DeoRC"/>
    <property type="match status" value="1"/>
</dbReference>
<dbReference type="EMBL" id="CP009110">
    <property type="protein sequence ID" value="AIJ26209.1"/>
    <property type="molecule type" value="Genomic_DNA"/>
</dbReference>
<dbReference type="Gene3D" id="1.10.10.10">
    <property type="entry name" value="Winged helix-like DNA-binding domain superfamily/Winged helix DNA-binding domain"/>
    <property type="match status" value="1"/>
</dbReference>
<dbReference type="InterPro" id="IPR014036">
    <property type="entry name" value="DeoR-like_C"/>
</dbReference>
<evidence type="ECO:0000256" key="2">
    <source>
        <dbReference type="ARBA" id="ARBA00023125"/>
    </source>
</evidence>
<evidence type="ECO:0000256" key="1">
    <source>
        <dbReference type="ARBA" id="ARBA00023015"/>
    </source>
</evidence>
<dbReference type="Gene3D" id="3.40.50.1360">
    <property type="match status" value="1"/>
</dbReference>
<keyword evidence="6" id="KW-1185">Reference proteome</keyword>
<dbReference type="Pfam" id="PF08220">
    <property type="entry name" value="HTH_DeoR"/>
    <property type="match status" value="1"/>
</dbReference>
<dbReference type="PANTHER" id="PTHR30363">
    <property type="entry name" value="HTH-TYPE TRANSCRIPTIONAL REGULATOR SRLR-RELATED"/>
    <property type="match status" value="1"/>
</dbReference>
<dbReference type="RefSeq" id="WP_017985043.1">
    <property type="nucleotide sequence ID" value="NZ_AQUL01000001.1"/>
</dbReference>
<dbReference type="PATRIC" id="fig|1068978.7.peg.6574"/>
<dbReference type="InterPro" id="IPR036388">
    <property type="entry name" value="WH-like_DNA-bd_sf"/>
</dbReference>
<protein>
    <submittedName>
        <fullName evidence="5">DeoR family transcriptional regulator</fullName>
    </submittedName>
</protein>
<organism evidence="5 6">
    <name type="scientific">Amycolatopsis methanolica 239</name>
    <dbReference type="NCBI Taxonomy" id="1068978"/>
    <lineage>
        <taxon>Bacteria</taxon>
        <taxon>Bacillati</taxon>
        <taxon>Actinomycetota</taxon>
        <taxon>Actinomycetes</taxon>
        <taxon>Pseudonocardiales</taxon>
        <taxon>Pseudonocardiaceae</taxon>
        <taxon>Amycolatopsis</taxon>
        <taxon>Amycolatopsis methanolica group</taxon>
    </lineage>
</organism>
<dbReference type="InterPro" id="IPR037171">
    <property type="entry name" value="NagB/RpiA_transferase-like"/>
</dbReference>
<dbReference type="InterPro" id="IPR001034">
    <property type="entry name" value="DeoR_HTH"/>
</dbReference>
<dbReference type="PROSITE" id="PS51000">
    <property type="entry name" value="HTH_DEOR_2"/>
    <property type="match status" value="1"/>
</dbReference>
<dbReference type="KEGG" id="amq:AMETH_6117"/>
<sequence>MDRHERLGALLELLGRHGKLDVETLAAELAVSTATVRRDLDHLAEQQLLIRTRGGAVANGVAYDLPVRYRTGRNAVAKGRIARAAAELVERGSVIGINGGTTTTEVARSLALRSDLASMGDDVAFTVVTNALNIANDLVPRPQVKIVVTGGVARRKTFELAGQLAARILDDLTLDLLFLGVDAIDPAFGACAHNEDEAGINRLMVERASRVVVVADSSKLGAGAFARICPIGAIDTLVTDDGAPADLVRRFQDEGVVVTVV</sequence>
<dbReference type="SUPFAM" id="SSF46785">
    <property type="entry name" value="Winged helix' DNA-binding domain"/>
    <property type="match status" value="1"/>
</dbReference>
<evidence type="ECO:0000259" key="4">
    <source>
        <dbReference type="PROSITE" id="PS51000"/>
    </source>
</evidence>
<gene>
    <name evidence="5" type="primary">agaR</name>
    <name evidence="5" type="ORF">AMETH_6117</name>
</gene>
<dbReference type="InterPro" id="IPR036390">
    <property type="entry name" value="WH_DNA-bd_sf"/>
</dbReference>
<dbReference type="PROSITE" id="PS00894">
    <property type="entry name" value="HTH_DEOR_1"/>
    <property type="match status" value="1"/>
</dbReference>
<dbReference type="SMART" id="SM00420">
    <property type="entry name" value="HTH_DEOR"/>
    <property type="match status" value="1"/>
</dbReference>
<dbReference type="PRINTS" id="PR00037">
    <property type="entry name" value="HTHLACR"/>
</dbReference>
<reference evidence="5 6" key="1">
    <citation type="submission" date="2014-07" db="EMBL/GenBank/DDBJ databases">
        <title>Whole Genome Sequence of the Amycolatopsis methanolica 239.</title>
        <authorList>
            <person name="Tang B."/>
        </authorList>
    </citation>
    <scope>NUCLEOTIDE SEQUENCE [LARGE SCALE GENOMIC DNA]</scope>
    <source>
        <strain evidence="5 6">239</strain>
    </source>
</reference>
<evidence type="ECO:0000313" key="6">
    <source>
        <dbReference type="Proteomes" id="UP000062973"/>
    </source>
</evidence>
<keyword evidence="2" id="KW-0238">DNA-binding</keyword>
<proteinExistence type="predicted"/>
<accession>A0A076MYG3</accession>
<feature type="domain" description="HTH deoR-type" evidence="4">
    <location>
        <begin position="3"/>
        <end position="58"/>
    </location>
</feature>
<keyword evidence="1" id="KW-0805">Transcription regulation</keyword>
<dbReference type="Pfam" id="PF00455">
    <property type="entry name" value="DeoRC"/>
    <property type="match status" value="1"/>
</dbReference>
<dbReference type="HOGENOM" id="CLU_060699_0_1_11"/>
<dbReference type="STRING" id="1068978.AMETH_6117"/>
<evidence type="ECO:0000256" key="3">
    <source>
        <dbReference type="ARBA" id="ARBA00023163"/>
    </source>
</evidence>
<dbReference type="OrthoDB" id="7688673at2"/>
<dbReference type="InterPro" id="IPR018356">
    <property type="entry name" value="Tscrpt_reg_HTH_DeoR_CS"/>
</dbReference>
<dbReference type="Proteomes" id="UP000062973">
    <property type="component" value="Chromosome"/>
</dbReference>
<dbReference type="PANTHER" id="PTHR30363:SF44">
    <property type="entry name" value="AGA OPERON TRANSCRIPTIONAL REPRESSOR-RELATED"/>
    <property type="match status" value="1"/>
</dbReference>
<dbReference type="GO" id="GO:0003700">
    <property type="term" value="F:DNA-binding transcription factor activity"/>
    <property type="evidence" value="ECO:0007669"/>
    <property type="project" value="InterPro"/>
</dbReference>
<dbReference type="GO" id="GO:0003677">
    <property type="term" value="F:DNA binding"/>
    <property type="evidence" value="ECO:0007669"/>
    <property type="project" value="UniProtKB-KW"/>
</dbReference>
<keyword evidence="3" id="KW-0804">Transcription</keyword>
<name>A0A076MYG3_AMYME</name>